<reference evidence="1 2" key="1">
    <citation type="submission" date="2020-01" db="EMBL/GenBank/DDBJ databases">
        <title>Genome sequencing of strain KACC 21265.</title>
        <authorList>
            <person name="Heo J."/>
            <person name="Kim S.-J."/>
            <person name="Kim J.-S."/>
            <person name="Hong S.-B."/>
            <person name="Kwon S.-W."/>
        </authorList>
    </citation>
    <scope>NUCLEOTIDE SEQUENCE [LARGE SCALE GENOMIC DNA]</scope>
    <source>
        <strain evidence="1 2">KACC 21265</strain>
    </source>
</reference>
<organism evidence="1 2">
    <name type="scientific">Xylophilus rhododendri</name>
    <dbReference type="NCBI Taxonomy" id="2697032"/>
    <lineage>
        <taxon>Bacteria</taxon>
        <taxon>Pseudomonadati</taxon>
        <taxon>Pseudomonadota</taxon>
        <taxon>Betaproteobacteria</taxon>
        <taxon>Burkholderiales</taxon>
        <taxon>Xylophilus</taxon>
    </lineage>
</organism>
<name>A0A857J7S9_9BURK</name>
<proteinExistence type="predicted"/>
<evidence type="ECO:0008006" key="3">
    <source>
        <dbReference type="Google" id="ProtNLM"/>
    </source>
</evidence>
<protein>
    <recommendedName>
        <fullName evidence="3">Antitermination protein</fullName>
    </recommendedName>
</protein>
<sequence>MLNDEKRTTEEAYTSATMSSNLRVEADRRGDADILIAAGWSKSRIGGALLRLHSEFDGAEKVRMATAADFLAGTTGKPRDRRHAAGAQAHAFNLHETGLLLQKLKSLPDVRAQLALQLTVWKVEQPEEVAVGVLRWWLSQPCPVCKGTKYQVAEGTGRHNGKACRACQGTGLRESPHGQAGRRLANFMDDCVQRARDQIGKRLRISMDRN</sequence>
<dbReference type="KEGG" id="xyk:GT347_20220"/>
<gene>
    <name evidence="1" type="ORF">GT347_20220</name>
</gene>
<dbReference type="Proteomes" id="UP000464787">
    <property type="component" value="Chromosome"/>
</dbReference>
<dbReference type="AlphaFoldDB" id="A0A857J7S9"/>
<accession>A0A857J7S9</accession>
<dbReference type="EMBL" id="CP047650">
    <property type="protein sequence ID" value="QHJ00101.1"/>
    <property type="molecule type" value="Genomic_DNA"/>
</dbReference>
<evidence type="ECO:0000313" key="1">
    <source>
        <dbReference type="EMBL" id="QHJ00101.1"/>
    </source>
</evidence>
<evidence type="ECO:0000313" key="2">
    <source>
        <dbReference type="Proteomes" id="UP000464787"/>
    </source>
</evidence>
<dbReference type="RefSeq" id="WP_160553911.1">
    <property type="nucleotide sequence ID" value="NZ_CP047650.1"/>
</dbReference>
<keyword evidence="2" id="KW-1185">Reference proteome</keyword>